<dbReference type="GO" id="GO:0016787">
    <property type="term" value="F:hydrolase activity"/>
    <property type="evidence" value="ECO:0007669"/>
    <property type="project" value="UniProtKB-KW"/>
</dbReference>
<dbReference type="Proteomes" id="UP001500051">
    <property type="component" value="Unassembled WGS sequence"/>
</dbReference>
<dbReference type="InterPro" id="IPR050345">
    <property type="entry name" value="Aliph_Amidase/BUP"/>
</dbReference>
<proteinExistence type="predicted"/>
<sequence>MPLRIAITQPPATSNPQENGRVARQLMRKAATQNARLIVFPEGHLSGYAKEQVPGWDDVNWALVRDELKLTCELSRELGLWTVLGSAHRLTPPRWPHNSMYVISDQGRIVDRYDKRFCSNTEVSHWYTPGSQPTVFDLDGYRFGVATCVEINFPHLFSEYADLGVDCLLLPTYPVDSIFRTKAAALAAINTYWIAVCSVAQRRDLFASELIAPDGSSLGTTEHERLPLIGELDRDDPALTGALQYARPWRARARETAIYNHHIPVDDPRSLDRTSL</sequence>
<feature type="domain" description="CN hydrolase" evidence="2">
    <location>
        <begin position="3"/>
        <end position="245"/>
    </location>
</feature>
<evidence type="ECO:0000313" key="4">
    <source>
        <dbReference type="Proteomes" id="UP001500051"/>
    </source>
</evidence>
<organism evidence="3 4">
    <name type="scientific">Microlunatus aurantiacus</name>
    <dbReference type="NCBI Taxonomy" id="446786"/>
    <lineage>
        <taxon>Bacteria</taxon>
        <taxon>Bacillati</taxon>
        <taxon>Actinomycetota</taxon>
        <taxon>Actinomycetes</taxon>
        <taxon>Propionibacteriales</taxon>
        <taxon>Propionibacteriaceae</taxon>
        <taxon>Microlunatus</taxon>
    </lineage>
</organism>
<accession>A0ABP7DSS4</accession>
<dbReference type="PANTHER" id="PTHR43674:SF16">
    <property type="entry name" value="CARBON-NITROGEN FAMILY, PUTATIVE (AFU_ORTHOLOGUE AFUA_5G02350)-RELATED"/>
    <property type="match status" value="1"/>
</dbReference>
<dbReference type="SUPFAM" id="SSF56317">
    <property type="entry name" value="Carbon-nitrogen hydrolase"/>
    <property type="match status" value="1"/>
</dbReference>
<evidence type="ECO:0000256" key="1">
    <source>
        <dbReference type="ARBA" id="ARBA00022801"/>
    </source>
</evidence>
<dbReference type="Pfam" id="PF00795">
    <property type="entry name" value="CN_hydrolase"/>
    <property type="match status" value="1"/>
</dbReference>
<reference evidence="4" key="1">
    <citation type="journal article" date="2019" name="Int. J. Syst. Evol. Microbiol.">
        <title>The Global Catalogue of Microorganisms (GCM) 10K type strain sequencing project: providing services to taxonomists for standard genome sequencing and annotation.</title>
        <authorList>
            <consortium name="The Broad Institute Genomics Platform"/>
            <consortium name="The Broad Institute Genome Sequencing Center for Infectious Disease"/>
            <person name="Wu L."/>
            <person name="Ma J."/>
        </authorList>
    </citation>
    <scope>NUCLEOTIDE SEQUENCE [LARGE SCALE GENOMIC DNA]</scope>
    <source>
        <strain evidence="4">JCM 16548</strain>
    </source>
</reference>
<dbReference type="InterPro" id="IPR003010">
    <property type="entry name" value="C-N_Hydrolase"/>
</dbReference>
<dbReference type="EMBL" id="BAAAYX010000011">
    <property type="protein sequence ID" value="GAA3707549.1"/>
    <property type="molecule type" value="Genomic_DNA"/>
</dbReference>
<protein>
    <submittedName>
        <fullName evidence="3">Carbon-nitrogen hydrolase family protein</fullName>
    </submittedName>
</protein>
<dbReference type="PROSITE" id="PS50263">
    <property type="entry name" value="CN_HYDROLASE"/>
    <property type="match status" value="1"/>
</dbReference>
<name>A0ABP7DSS4_9ACTN</name>
<dbReference type="Gene3D" id="3.60.110.10">
    <property type="entry name" value="Carbon-nitrogen hydrolase"/>
    <property type="match status" value="1"/>
</dbReference>
<dbReference type="InterPro" id="IPR036526">
    <property type="entry name" value="C-N_Hydrolase_sf"/>
</dbReference>
<dbReference type="PANTHER" id="PTHR43674">
    <property type="entry name" value="NITRILASE C965.09-RELATED"/>
    <property type="match status" value="1"/>
</dbReference>
<dbReference type="RefSeq" id="WP_344812893.1">
    <property type="nucleotide sequence ID" value="NZ_BAAAYX010000011.1"/>
</dbReference>
<keyword evidence="4" id="KW-1185">Reference proteome</keyword>
<dbReference type="CDD" id="cd07197">
    <property type="entry name" value="nitrilase"/>
    <property type="match status" value="1"/>
</dbReference>
<gene>
    <name evidence="3" type="ORF">GCM10022204_26830</name>
</gene>
<keyword evidence="1 3" id="KW-0378">Hydrolase</keyword>
<evidence type="ECO:0000313" key="3">
    <source>
        <dbReference type="EMBL" id="GAA3707549.1"/>
    </source>
</evidence>
<evidence type="ECO:0000259" key="2">
    <source>
        <dbReference type="PROSITE" id="PS50263"/>
    </source>
</evidence>
<comment type="caution">
    <text evidence="3">The sequence shown here is derived from an EMBL/GenBank/DDBJ whole genome shotgun (WGS) entry which is preliminary data.</text>
</comment>